<protein>
    <recommendedName>
        <fullName evidence="3">PqqD family protein</fullName>
    </recommendedName>
</protein>
<dbReference type="PATRIC" id="fig|1230456.3.peg.143"/>
<name>M0PKA2_9EURY</name>
<gene>
    <name evidence="1" type="ORF">C468_00800</name>
</gene>
<dbReference type="Pfam" id="PF05402">
    <property type="entry name" value="PqqD"/>
    <property type="match status" value="1"/>
</dbReference>
<proteinExistence type="predicted"/>
<evidence type="ECO:0008006" key="3">
    <source>
        <dbReference type="Google" id="ProtNLM"/>
    </source>
</evidence>
<dbReference type="AlphaFoldDB" id="M0PKA2"/>
<dbReference type="InterPro" id="IPR041881">
    <property type="entry name" value="PqqD_sf"/>
</dbReference>
<dbReference type="InterPro" id="IPR008792">
    <property type="entry name" value="PQQD"/>
</dbReference>
<dbReference type="EMBL" id="AOJH01000006">
    <property type="protein sequence ID" value="EMA70029.1"/>
    <property type="molecule type" value="Genomic_DNA"/>
</dbReference>
<comment type="caution">
    <text evidence="1">The sequence shown here is derived from an EMBL/GenBank/DDBJ whole genome shotgun (WGS) entry which is preliminary data.</text>
</comment>
<dbReference type="Proteomes" id="UP000011546">
    <property type="component" value="Unassembled WGS sequence"/>
</dbReference>
<dbReference type="STRING" id="1230456.C468_00800"/>
<accession>M0PKA2</accession>
<evidence type="ECO:0000313" key="1">
    <source>
        <dbReference type="EMBL" id="EMA70029.1"/>
    </source>
</evidence>
<reference evidence="1 2" key="1">
    <citation type="journal article" date="2014" name="PLoS Genet.">
        <title>Phylogenetically driven sequencing of extremely halophilic archaea reveals strategies for static and dynamic osmo-response.</title>
        <authorList>
            <person name="Becker E.A."/>
            <person name="Seitzer P.M."/>
            <person name="Tritt A."/>
            <person name="Larsen D."/>
            <person name="Krusor M."/>
            <person name="Yao A.I."/>
            <person name="Wu D."/>
            <person name="Madern D."/>
            <person name="Eisen J.A."/>
            <person name="Darling A.E."/>
            <person name="Facciotti M.T."/>
        </authorList>
    </citation>
    <scope>NUCLEOTIDE SEQUENCE [LARGE SCALE GENOMIC DNA]</scope>
    <source>
        <strain evidence="1 2">JCM 14978</strain>
    </source>
</reference>
<evidence type="ECO:0000313" key="2">
    <source>
        <dbReference type="Proteomes" id="UP000011546"/>
    </source>
</evidence>
<keyword evidence="2" id="KW-1185">Reference proteome</keyword>
<sequence length="57" mass="6663">MNEVGTLVWEMIQQPKTLDEVSQKVVSEYDVAYERCQRDVSKMLVEMVDEGLVRLDE</sequence>
<organism evidence="1 2">
    <name type="scientific">Halorubrum kocurii JCM 14978</name>
    <dbReference type="NCBI Taxonomy" id="1230456"/>
    <lineage>
        <taxon>Archaea</taxon>
        <taxon>Methanobacteriati</taxon>
        <taxon>Methanobacteriota</taxon>
        <taxon>Stenosarchaea group</taxon>
        <taxon>Halobacteria</taxon>
        <taxon>Halobacteriales</taxon>
        <taxon>Haloferacaceae</taxon>
        <taxon>Halorubrum</taxon>
    </lineage>
</organism>
<dbReference type="Gene3D" id="1.10.10.1150">
    <property type="entry name" value="Coenzyme PQQ synthesis protein D (PqqD)"/>
    <property type="match status" value="1"/>
</dbReference>